<organism evidence="2 3">
    <name type="scientific">Phyllostomus discolor</name>
    <name type="common">pale spear-nosed bat</name>
    <dbReference type="NCBI Taxonomy" id="89673"/>
    <lineage>
        <taxon>Eukaryota</taxon>
        <taxon>Metazoa</taxon>
        <taxon>Chordata</taxon>
        <taxon>Craniata</taxon>
        <taxon>Vertebrata</taxon>
        <taxon>Euteleostomi</taxon>
        <taxon>Mammalia</taxon>
        <taxon>Eutheria</taxon>
        <taxon>Laurasiatheria</taxon>
        <taxon>Chiroptera</taxon>
        <taxon>Yangochiroptera</taxon>
        <taxon>Phyllostomidae</taxon>
        <taxon>Phyllostominae</taxon>
        <taxon>Phyllostomus</taxon>
    </lineage>
</organism>
<feature type="compositionally biased region" description="Low complexity" evidence="1">
    <location>
        <begin position="75"/>
        <end position="87"/>
    </location>
</feature>
<proteinExistence type="predicted"/>
<evidence type="ECO:0000313" key="2">
    <source>
        <dbReference type="EMBL" id="KAF6125088.1"/>
    </source>
</evidence>
<evidence type="ECO:0000313" key="3">
    <source>
        <dbReference type="Proteomes" id="UP000664940"/>
    </source>
</evidence>
<dbReference type="Proteomes" id="UP000664940">
    <property type="component" value="Unassembled WGS sequence"/>
</dbReference>
<dbReference type="EMBL" id="JABVXQ010000002">
    <property type="protein sequence ID" value="KAF6125088.1"/>
    <property type="molecule type" value="Genomic_DNA"/>
</dbReference>
<feature type="compositionally biased region" description="Basic residues" evidence="1">
    <location>
        <begin position="64"/>
        <end position="74"/>
    </location>
</feature>
<accession>A0A834B2X6</accession>
<dbReference type="AlphaFoldDB" id="A0A834B2X6"/>
<feature type="compositionally biased region" description="Polar residues" evidence="1">
    <location>
        <begin position="1"/>
        <end position="10"/>
    </location>
</feature>
<protein>
    <submittedName>
        <fullName evidence="2">Uncharacterized protein</fullName>
    </submittedName>
</protein>
<evidence type="ECO:0000256" key="1">
    <source>
        <dbReference type="SAM" id="MobiDB-lite"/>
    </source>
</evidence>
<name>A0A834B2X6_9CHIR</name>
<reference evidence="2 3" key="1">
    <citation type="journal article" date="2020" name="Nature">
        <title>Six reference-quality genomes reveal evolution of bat adaptations.</title>
        <authorList>
            <person name="Jebb D."/>
            <person name="Huang Z."/>
            <person name="Pippel M."/>
            <person name="Hughes G.M."/>
            <person name="Lavrichenko K."/>
            <person name="Devanna P."/>
            <person name="Winkler S."/>
            <person name="Jermiin L.S."/>
            <person name="Skirmuntt E.C."/>
            <person name="Katzourakis A."/>
            <person name="Burkitt-Gray L."/>
            <person name="Ray D.A."/>
            <person name="Sullivan K.A.M."/>
            <person name="Roscito J.G."/>
            <person name="Kirilenko B.M."/>
            <person name="Davalos L.M."/>
            <person name="Corthals A.P."/>
            <person name="Power M.L."/>
            <person name="Jones G."/>
            <person name="Ransome R.D."/>
            <person name="Dechmann D.K.N."/>
            <person name="Locatelli A.G."/>
            <person name="Puechmaille S.J."/>
            <person name="Fedrigo O."/>
            <person name="Jarvis E.D."/>
            <person name="Hiller M."/>
            <person name="Vernes S.C."/>
            <person name="Myers E.W."/>
            <person name="Teeling E.C."/>
        </authorList>
    </citation>
    <scope>NUCLEOTIDE SEQUENCE [LARGE SCALE GENOMIC DNA]</scope>
    <source>
        <strain evidence="2">Bat1K_MPI-CBG_1</strain>
    </source>
</reference>
<comment type="caution">
    <text evidence="2">The sequence shown here is derived from an EMBL/GenBank/DDBJ whole genome shotgun (WGS) entry which is preliminary data.</text>
</comment>
<sequence length="138" mass="14494">MLTDGTQLGASQGRGPAARKLATLADLPAPGPEKPSPHHTLPADCAAATAPRFRQPRDWGPAGRKSRLRERGARRGQALGGRADTAPARPPPALPACSRLLAGRTAGTTRRAAGDPGRYLLLSVLPCELDPGFRRSHQ</sequence>
<feature type="region of interest" description="Disordered" evidence="1">
    <location>
        <begin position="1"/>
        <end position="94"/>
    </location>
</feature>
<gene>
    <name evidence="2" type="ORF">HJG60_009639</name>
</gene>